<protein>
    <recommendedName>
        <fullName evidence="8">Ntf2 and rrm domain-containing protein</fullName>
    </recommendedName>
</protein>
<dbReference type="CDD" id="cd00590">
    <property type="entry name" value="RRM_SF"/>
    <property type="match status" value="1"/>
</dbReference>
<dbReference type="InterPro" id="IPR039539">
    <property type="entry name" value="Ras_GTPase_bind_prot"/>
</dbReference>
<dbReference type="GO" id="GO:0003729">
    <property type="term" value="F:mRNA binding"/>
    <property type="evidence" value="ECO:0007669"/>
    <property type="project" value="TreeGrafter"/>
</dbReference>
<reference evidence="7" key="2">
    <citation type="journal article" date="2014" name="Genetics">
        <title>Maintaining two mating types: Structure of the mating type locus and its role in heterokaryosis in Podospora anserina.</title>
        <authorList>
            <person name="Grognet P."/>
            <person name="Bidard F."/>
            <person name="Kuchly C."/>
            <person name="Tong L.C.H."/>
            <person name="Coppin E."/>
            <person name="Benkhali J.A."/>
            <person name="Couloux A."/>
            <person name="Wincker P."/>
            <person name="Debuchy R."/>
            <person name="Silar P."/>
        </authorList>
    </citation>
    <scope>GENOME REANNOTATION</scope>
    <source>
        <strain evidence="7">S / ATCC MYA-4624 / DSM 980 / FGSC 10383</strain>
    </source>
</reference>
<dbReference type="InterPro" id="IPR012677">
    <property type="entry name" value="Nucleotide-bd_a/b_plait_sf"/>
</dbReference>
<feature type="compositionally biased region" description="Low complexity" evidence="3">
    <location>
        <begin position="166"/>
        <end position="184"/>
    </location>
</feature>
<dbReference type="GO" id="GO:1990861">
    <property type="term" value="C:Ubp3-Bre5 deubiquitination complex"/>
    <property type="evidence" value="ECO:0007669"/>
    <property type="project" value="TreeGrafter"/>
</dbReference>
<dbReference type="SUPFAM" id="SSF54928">
    <property type="entry name" value="RNA-binding domain, RBD"/>
    <property type="match status" value="1"/>
</dbReference>
<dbReference type="CDD" id="cd00780">
    <property type="entry name" value="NTF2"/>
    <property type="match status" value="1"/>
</dbReference>
<feature type="region of interest" description="Disordered" evidence="3">
    <location>
        <begin position="220"/>
        <end position="394"/>
    </location>
</feature>
<feature type="compositionally biased region" description="Gly residues" evidence="3">
    <location>
        <begin position="482"/>
        <end position="491"/>
    </location>
</feature>
<dbReference type="InterPro" id="IPR002075">
    <property type="entry name" value="NTF2_dom"/>
</dbReference>
<dbReference type="InterPro" id="IPR035979">
    <property type="entry name" value="RBD_domain_sf"/>
</dbReference>
<feature type="domain" description="NTF2" evidence="5">
    <location>
        <begin position="39"/>
        <end position="154"/>
    </location>
</feature>
<dbReference type="AlphaFoldDB" id="A0A090CSX7"/>
<dbReference type="PROSITE" id="PS50102">
    <property type="entry name" value="RRM"/>
    <property type="match status" value="1"/>
</dbReference>
<feature type="region of interest" description="Disordered" evidence="3">
    <location>
        <begin position="1"/>
        <end position="33"/>
    </location>
</feature>
<feature type="compositionally biased region" description="Gly residues" evidence="3">
    <location>
        <begin position="500"/>
        <end position="521"/>
    </location>
</feature>
<feature type="compositionally biased region" description="Low complexity" evidence="3">
    <location>
        <begin position="225"/>
        <end position="246"/>
    </location>
</feature>
<organism evidence="6 7">
    <name type="scientific">Podospora anserina (strain S / ATCC MYA-4624 / DSM 980 / FGSC 10383)</name>
    <name type="common">Pleurage anserina</name>
    <dbReference type="NCBI Taxonomy" id="515849"/>
    <lineage>
        <taxon>Eukaryota</taxon>
        <taxon>Fungi</taxon>
        <taxon>Dikarya</taxon>
        <taxon>Ascomycota</taxon>
        <taxon>Pezizomycotina</taxon>
        <taxon>Sordariomycetes</taxon>
        <taxon>Sordariomycetidae</taxon>
        <taxon>Sordariales</taxon>
        <taxon>Podosporaceae</taxon>
        <taxon>Podospora</taxon>
        <taxon>Podospora anserina</taxon>
    </lineage>
</organism>
<name>A0A090CSX7_PODAN</name>
<dbReference type="Pfam" id="PF02136">
    <property type="entry name" value="NTF2"/>
    <property type="match status" value="1"/>
</dbReference>
<dbReference type="PROSITE" id="PS50177">
    <property type="entry name" value="NTF2_DOMAIN"/>
    <property type="match status" value="1"/>
</dbReference>
<evidence type="ECO:0000313" key="7">
    <source>
        <dbReference type="Proteomes" id="UP000001197"/>
    </source>
</evidence>
<dbReference type="InterPro" id="IPR018222">
    <property type="entry name" value="Nuclear_transport_factor_2_euk"/>
</dbReference>
<dbReference type="PANTHER" id="PTHR10693:SF20">
    <property type="entry name" value="AT27578P"/>
    <property type="match status" value="1"/>
</dbReference>
<dbReference type="eggNOG" id="KOG0116">
    <property type="taxonomic scope" value="Eukaryota"/>
</dbReference>
<evidence type="ECO:0000256" key="3">
    <source>
        <dbReference type="SAM" id="MobiDB-lite"/>
    </source>
</evidence>
<feature type="compositionally biased region" description="Polar residues" evidence="3">
    <location>
        <begin position="17"/>
        <end position="33"/>
    </location>
</feature>
<dbReference type="SMART" id="SM00360">
    <property type="entry name" value="RRM"/>
    <property type="match status" value="1"/>
</dbReference>
<feature type="region of interest" description="Disordered" evidence="3">
    <location>
        <begin position="465"/>
        <end position="530"/>
    </location>
</feature>
<feature type="region of interest" description="Disordered" evidence="3">
    <location>
        <begin position="165"/>
        <end position="208"/>
    </location>
</feature>
<dbReference type="Gene3D" id="3.30.70.330">
    <property type="match status" value="1"/>
</dbReference>
<dbReference type="PANTHER" id="PTHR10693">
    <property type="entry name" value="RAS GTPASE-ACTIVATING PROTEIN-BINDING PROTEIN"/>
    <property type="match status" value="1"/>
</dbReference>
<reference evidence="6 7" key="1">
    <citation type="journal article" date="2008" name="Genome Biol.">
        <title>The genome sequence of the model ascomycete fungus Podospora anserina.</title>
        <authorList>
            <person name="Espagne E."/>
            <person name="Lespinet O."/>
            <person name="Malagnac F."/>
            <person name="Da Silva C."/>
            <person name="Jaillon O."/>
            <person name="Porcel B.M."/>
            <person name="Couloux A."/>
            <person name="Aury J.-M."/>
            <person name="Segurens B."/>
            <person name="Poulain J."/>
            <person name="Anthouard V."/>
            <person name="Grossetete S."/>
            <person name="Khalili H."/>
            <person name="Coppin E."/>
            <person name="Dequard-Chablat M."/>
            <person name="Picard M."/>
            <person name="Contamine V."/>
            <person name="Arnaise S."/>
            <person name="Bourdais A."/>
            <person name="Berteaux-Lecellier V."/>
            <person name="Gautheret D."/>
            <person name="de Vries R.P."/>
            <person name="Battaglia E."/>
            <person name="Coutinho P.M."/>
            <person name="Danchin E.G.J."/>
            <person name="Henrissat B."/>
            <person name="El Khoury R."/>
            <person name="Sainsard-Chanet A."/>
            <person name="Boivin A."/>
            <person name="Pinan-Lucarre B."/>
            <person name="Sellem C.H."/>
            <person name="Debuchy R."/>
            <person name="Wincker P."/>
            <person name="Weissenbach J."/>
            <person name="Silar P."/>
        </authorList>
    </citation>
    <scope>NUCLEOTIDE SEQUENCE [LARGE SCALE GENOMIC DNA]</scope>
    <source>
        <strain evidence="7">S / ATCC MYA-4624 / DSM 980 / FGSC 10383</strain>
    </source>
</reference>
<dbReference type="InterPro" id="IPR000504">
    <property type="entry name" value="RRM_dom"/>
</dbReference>
<dbReference type="FunFam" id="3.10.450.50:FF:000003">
    <property type="entry name" value="Nuclear transport factor 2 family protein"/>
    <property type="match status" value="1"/>
</dbReference>
<dbReference type="GO" id="GO:1990904">
    <property type="term" value="C:ribonucleoprotein complex"/>
    <property type="evidence" value="ECO:0007669"/>
    <property type="project" value="TreeGrafter"/>
</dbReference>
<sequence>MSTNGNANHHEQYAATGPTTTESTPQIENSQSDLPKDEIGWYFVEQYYTTLSKNPNKLHLFYGKKSQFVAGAEAEVTTVCVNRPNIQERIKQLDFEDSKVRISNVDSQGSAENILIQVIGEISSKGAEPRKFVQSFVLAKQPSGYFVLNDILRYIVDEPVEETEAAAEAPVEAPAATEAAPAVEAEAEPAAEPEVPVEEPVAEEKEPAELDTAAISQKLEEAAEEAPAPAAAEAPAPEPVVETQEPVVEEKTETQPTPEKVVEEVAEEAAAKPEEPKDPAPTPAAPATAAPVAAPAPAEPPKPQQPPKPMTWASRLAASAAAAAPKPVIPKVATPPAAAQARAPVPAQAPTTAPQSTEAAPVAPKDQGSEWQTAETKRQSRAQPAAAATQTEKEGTLAYIKFVTDKVKEADLKATLEAFGEVVYFDINRTKNCAFVEFKTPAGYNAAAAANPHTVNGENIVVEPRRPKSNAYGGAGYPARGGATGGRGSRGGYESQRSGSQGGGRGGFTGQGRGGRGGAPRGRGASQANA</sequence>
<dbReference type="GO" id="GO:0016579">
    <property type="term" value="P:protein deubiquitination"/>
    <property type="evidence" value="ECO:0007669"/>
    <property type="project" value="TreeGrafter"/>
</dbReference>
<accession>A0A090CSX7</accession>
<feature type="compositionally biased region" description="Basic and acidic residues" evidence="3">
    <location>
        <begin position="269"/>
        <end position="278"/>
    </location>
</feature>
<proteinExistence type="predicted"/>
<feature type="compositionally biased region" description="Low complexity" evidence="3">
    <location>
        <begin position="285"/>
        <end position="296"/>
    </location>
</feature>
<dbReference type="GO" id="GO:0034517">
    <property type="term" value="P:ribophagy"/>
    <property type="evidence" value="ECO:0007669"/>
    <property type="project" value="TreeGrafter"/>
</dbReference>
<evidence type="ECO:0000256" key="2">
    <source>
        <dbReference type="PROSITE-ProRule" id="PRU00176"/>
    </source>
</evidence>
<dbReference type="GO" id="GO:0005829">
    <property type="term" value="C:cytosol"/>
    <property type="evidence" value="ECO:0007669"/>
    <property type="project" value="TreeGrafter"/>
</dbReference>
<dbReference type="STRING" id="515849.A0A090CSX7"/>
<dbReference type="Pfam" id="PF00076">
    <property type="entry name" value="RRM_1"/>
    <property type="match status" value="1"/>
</dbReference>
<evidence type="ECO:0000259" key="4">
    <source>
        <dbReference type="PROSITE" id="PS50102"/>
    </source>
</evidence>
<dbReference type="EMBL" id="FO904942">
    <property type="protein sequence ID" value="CDP32211.1"/>
    <property type="molecule type" value="Genomic_DNA"/>
</dbReference>
<evidence type="ECO:0000313" key="6">
    <source>
        <dbReference type="EMBL" id="CDP32211.1"/>
    </source>
</evidence>
<feature type="compositionally biased region" description="Pro residues" evidence="3">
    <location>
        <begin position="297"/>
        <end position="309"/>
    </location>
</feature>
<feature type="compositionally biased region" description="Acidic residues" evidence="3">
    <location>
        <begin position="185"/>
        <end position="201"/>
    </location>
</feature>
<dbReference type="Proteomes" id="UP000001197">
    <property type="component" value="Chromosome 7"/>
</dbReference>
<keyword evidence="1 2" id="KW-0694">RNA-binding</keyword>
<evidence type="ECO:0000256" key="1">
    <source>
        <dbReference type="ARBA" id="ARBA00022884"/>
    </source>
</evidence>
<dbReference type="InterPro" id="IPR032710">
    <property type="entry name" value="NTF2-like_dom_sf"/>
</dbReference>
<dbReference type="InParanoid" id="A0A090CSX7"/>
<evidence type="ECO:0008006" key="8">
    <source>
        <dbReference type="Google" id="ProtNLM"/>
    </source>
</evidence>
<dbReference type="SUPFAM" id="SSF54427">
    <property type="entry name" value="NTF2-like"/>
    <property type="match status" value="1"/>
</dbReference>
<feature type="compositionally biased region" description="Low complexity" evidence="3">
    <location>
        <begin position="317"/>
        <end position="361"/>
    </location>
</feature>
<keyword evidence="7" id="KW-1185">Reference proteome</keyword>
<feature type="domain" description="RRM" evidence="4">
    <location>
        <begin position="396"/>
        <end position="467"/>
    </location>
</feature>
<dbReference type="Gene3D" id="3.10.450.50">
    <property type="match status" value="1"/>
</dbReference>
<evidence type="ECO:0000259" key="5">
    <source>
        <dbReference type="PROSITE" id="PS50177"/>
    </source>
</evidence>